<dbReference type="GO" id="GO:0030246">
    <property type="term" value="F:carbohydrate binding"/>
    <property type="evidence" value="ECO:0007669"/>
    <property type="project" value="InterPro"/>
</dbReference>
<organism evidence="1 2">
    <name type="scientific">Engelhardtia mirabilis</name>
    <dbReference type="NCBI Taxonomy" id="2528011"/>
    <lineage>
        <taxon>Bacteria</taxon>
        <taxon>Pseudomonadati</taxon>
        <taxon>Planctomycetota</taxon>
        <taxon>Planctomycetia</taxon>
        <taxon>Planctomycetia incertae sedis</taxon>
        <taxon>Engelhardtia</taxon>
    </lineage>
</organism>
<reference evidence="1 2" key="1">
    <citation type="submission" date="2019-02" db="EMBL/GenBank/DDBJ databases">
        <title>Deep-cultivation of Planctomycetes and their phenomic and genomic characterization uncovers novel biology.</title>
        <authorList>
            <person name="Wiegand S."/>
            <person name="Jogler M."/>
            <person name="Boedeker C."/>
            <person name="Pinto D."/>
            <person name="Vollmers J."/>
            <person name="Rivas-Marin E."/>
            <person name="Kohn T."/>
            <person name="Peeters S.H."/>
            <person name="Heuer A."/>
            <person name="Rast P."/>
            <person name="Oberbeckmann S."/>
            <person name="Bunk B."/>
            <person name="Jeske O."/>
            <person name="Meyerdierks A."/>
            <person name="Storesund J.E."/>
            <person name="Kallscheuer N."/>
            <person name="Luecker S."/>
            <person name="Lage O.M."/>
            <person name="Pohl T."/>
            <person name="Merkel B.J."/>
            <person name="Hornburger P."/>
            <person name="Mueller R.-W."/>
            <person name="Bruemmer F."/>
            <person name="Labrenz M."/>
            <person name="Spormann A.M."/>
            <person name="Op den Camp H."/>
            <person name="Overmann J."/>
            <person name="Amann R."/>
            <person name="Jetten M.S.M."/>
            <person name="Mascher T."/>
            <person name="Medema M.H."/>
            <person name="Devos D.P."/>
            <person name="Kaster A.-K."/>
            <person name="Ovreas L."/>
            <person name="Rohde M."/>
            <person name="Galperin M.Y."/>
            <person name="Jogler C."/>
        </authorList>
    </citation>
    <scope>NUCLEOTIDE SEQUENCE [LARGE SCALE GENOMIC DNA]</scope>
    <source>
        <strain evidence="1 2">Pla133</strain>
    </source>
</reference>
<dbReference type="KEGG" id="pbap:Pla133_24430"/>
<proteinExistence type="predicted"/>
<dbReference type="SUPFAM" id="SSF49452">
    <property type="entry name" value="Starch-binding domain-like"/>
    <property type="match status" value="1"/>
</dbReference>
<name>A0A518BK60_9BACT</name>
<keyword evidence="2" id="KW-1185">Reference proteome</keyword>
<evidence type="ECO:0008006" key="3">
    <source>
        <dbReference type="Google" id="ProtNLM"/>
    </source>
</evidence>
<dbReference type="EMBL" id="CP036287">
    <property type="protein sequence ID" value="QDU67361.1"/>
    <property type="molecule type" value="Genomic_DNA"/>
</dbReference>
<evidence type="ECO:0000313" key="2">
    <source>
        <dbReference type="Proteomes" id="UP000316921"/>
    </source>
</evidence>
<protein>
    <recommendedName>
        <fullName evidence="3">Carboxypeptidase regulatory-like domain-containing protein</fullName>
    </recommendedName>
</protein>
<dbReference type="AlphaFoldDB" id="A0A518BK60"/>
<dbReference type="Proteomes" id="UP000316921">
    <property type="component" value="Chromosome"/>
</dbReference>
<sequence length="489" mass="52339">MHPVEHVKSLILQVEAEEDVAADATLVVHCRGAASSWNVVTSENWAPTIRVPRPDQATEFRVVVGEQVGHAVADAGDAVVTVYLRGTAQLAGIVVDRSGSPVPHASIYVREDGDGVLTGGARVDQLTPAAISNVDGRFRVGGLHDGRDLLLRASAGWSWASTDVRARPGDESVIIEVARYEVAAFRAVDESGGSVPLVLSNGRLGFSFDRQLMQSCLFVDPISAPPGELRQLGRELEQLGARAVAFPERVVDNELAIEVDVPGFLPAARGVPVVGPLEELEVTDIVLQSDGTPVVDLRVRFRVGPEGPPSTPWTSAGRLNLIGESENVFVTVPSFDDELLISGLRPEPYQWSLRVGVGLESLPDTAGAPAPRIDLSVDRVLEIDVPPRAQIACLLVRVAEGGESLYDGLTRIHVAPLDALRHSDNGAWLSRYRTATFAGAPYVLHGLEAGAWVISPFGDTGLSDDEYQIVELSSTGRAEIRFSGQFSLQ</sequence>
<dbReference type="InterPro" id="IPR013784">
    <property type="entry name" value="Carb-bd-like_fold"/>
</dbReference>
<evidence type="ECO:0000313" key="1">
    <source>
        <dbReference type="EMBL" id="QDU67361.1"/>
    </source>
</evidence>
<accession>A0A518BK60</accession>
<gene>
    <name evidence="1" type="ORF">Pla133_24430</name>
</gene>